<dbReference type="OrthoDB" id="9811352at2"/>
<dbReference type="InterPro" id="IPR013766">
    <property type="entry name" value="Thioredoxin_domain"/>
</dbReference>
<dbReference type="GO" id="GO:0016491">
    <property type="term" value="F:oxidoreductase activity"/>
    <property type="evidence" value="ECO:0007669"/>
    <property type="project" value="InterPro"/>
</dbReference>
<dbReference type="Pfam" id="PF08534">
    <property type="entry name" value="Redoxin"/>
    <property type="match status" value="1"/>
</dbReference>
<feature type="domain" description="Thioredoxin" evidence="1">
    <location>
        <begin position="31"/>
        <end position="171"/>
    </location>
</feature>
<dbReference type="RefSeq" id="WP_120348056.1">
    <property type="nucleotide sequence ID" value="NZ_MCAS01000045.1"/>
</dbReference>
<dbReference type="InterPro" id="IPR013740">
    <property type="entry name" value="Redoxin"/>
</dbReference>
<evidence type="ECO:0000313" key="3">
    <source>
        <dbReference type="Proteomes" id="UP000283709"/>
    </source>
</evidence>
<dbReference type="PANTHER" id="PTHR42852">
    <property type="entry name" value="THIOL:DISULFIDE INTERCHANGE PROTEIN DSBE"/>
    <property type="match status" value="1"/>
</dbReference>
<dbReference type="EMBL" id="MCAS01000045">
    <property type="protein sequence ID" value="RKF35721.1"/>
    <property type="molecule type" value="Genomic_DNA"/>
</dbReference>
<dbReference type="SUPFAM" id="SSF52833">
    <property type="entry name" value="Thioredoxin-like"/>
    <property type="match status" value="1"/>
</dbReference>
<dbReference type="Proteomes" id="UP000283709">
    <property type="component" value="Unassembled WGS sequence"/>
</dbReference>
<organism evidence="2 3">
    <name type="scientific">Paraburkholderia fungorum</name>
    <dbReference type="NCBI Taxonomy" id="134537"/>
    <lineage>
        <taxon>Bacteria</taxon>
        <taxon>Pseudomonadati</taxon>
        <taxon>Pseudomonadota</taxon>
        <taxon>Betaproteobacteria</taxon>
        <taxon>Burkholderiales</taxon>
        <taxon>Burkholderiaceae</taxon>
        <taxon>Paraburkholderia</taxon>
    </lineage>
</organism>
<dbReference type="PANTHER" id="PTHR42852:SF18">
    <property type="entry name" value="CHROMOSOME UNDETERMINED SCAFFOLD_47, WHOLE GENOME SHOTGUN SEQUENCE"/>
    <property type="match status" value="1"/>
</dbReference>
<protein>
    <recommendedName>
        <fullName evidence="1">Thioredoxin domain-containing protein</fullName>
    </recommendedName>
</protein>
<name>A0A3R7L7H1_9BURK</name>
<dbReference type="Gene3D" id="3.40.30.10">
    <property type="entry name" value="Glutaredoxin"/>
    <property type="match status" value="1"/>
</dbReference>
<dbReference type="PROSITE" id="PS51352">
    <property type="entry name" value="THIOREDOXIN_2"/>
    <property type="match status" value="1"/>
</dbReference>
<dbReference type="CDD" id="cd02966">
    <property type="entry name" value="TlpA_like_family"/>
    <property type="match status" value="1"/>
</dbReference>
<dbReference type="InterPro" id="IPR050553">
    <property type="entry name" value="Thioredoxin_ResA/DsbE_sf"/>
</dbReference>
<accession>A0A3R7L7H1</accession>
<evidence type="ECO:0000313" key="2">
    <source>
        <dbReference type="EMBL" id="RKF35721.1"/>
    </source>
</evidence>
<dbReference type="AlphaFoldDB" id="A0A3R7L7H1"/>
<reference evidence="2 3" key="1">
    <citation type="submission" date="2016-07" db="EMBL/GenBank/DDBJ databases">
        <title>Genome analysis of Burkholderia fungorum ES3-20.</title>
        <authorList>
            <person name="Xu D."/>
            <person name="Yao R."/>
            <person name="Zheng S."/>
        </authorList>
    </citation>
    <scope>NUCLEOTIDE SEQUENCE [LARGE SCALE GENOMIC DNA]</scope>
    <source>
        <strain evidence="2 3">ES3-20</strain>
    </source>
</reference>
<dbReference type="InterPro" id="IPR036249">
    <property type="entry name" value="Thioredoxin-like_sf"/>
</dbReference>
<sequence>MANVRRFRFSVGGTLAALVIAVLAATAYMTFGRTETVPDATFTLMSGQKLTTAELRGKVYLVHFWATSCATCIKEMPQMIQTYNRFRGEHFDFIAVAMSYDPPRYVTNYTEAHHLPFRVVMDTDGSLARQFHNVQLTPTTYVIDGKGRILKRILGEADFHELHRMIEDALSQLT</sequence>
<evidence type="ECO:0000259" key="1">
    <source>
        <dbReference type="PROSITE" id="PS51352"/>
    </source>
</evidence>
<proteinExistence type="predicted"/>
<gene>
    <name evidence="2" type="ORF">BCY88_08755</name>
</gene>
<comment type="caution">
    <text evidence="2">The sequence shown here is derived from an EMBL/GenBank/DDBJ whole genome shotgun (WGS) entry which is preliminary data.</text>
</comment>